<keyword evidence="2" id="KW-0732">Signal</keyword>
<dbReference type="Pfam" id="PF01547">
    <property type="entry name" value="SBP_bac_1"/>
    <property type="match status" value="1"/>
</dbReference>
<keyword evidence="1" id="KW-1003">Cell membrane</keyword>
<evidence type="ECO:0000256" key="1">
    <source>
        <dbReference type="ARBA" id="ARBA00022475"/>
    </source>
</evidence>
<evidence type="ECO:0000256" key="3">
    <source>
        <dbReference type="ARBA" id="ARBA00023136"/>
    </source>
</evidence>
<dbReference type="PANTHER" id="PTHR43649:SF33">
    <property type="entry name" value="POLYGALACTURONAN_RHAMNOGALACTURONAN-BINDING PROTEIN YTCQ"/>
    <property type="match status" value="1"/>
</dbReference>
<dbReference type="InterPro" id="IPR050490">
    <property type="entry name" value="Bact_solute-bd_prot1"/>
</dbReference>
<reference evidence="6" key="1">
    <citation type="submission" date="2022-01" db="EMBL/GenBank/DDBJ databases">
        <authorList>
            <person name="Criscuolo A."/>
        </authorList>
    </citation>
    <scope>NUCLEOTIDE SEQUENCE</scope>
    <source>
        <strain evidence="6">CIP111891</strain>
    </source>
</reference>
<dbReference type="EMBL" id="CAKMMW010000020">
    <property type="protein sequence ID" value="CAH1221366.1"/>
    <property type="molecule type" value="Genomic_DNA"/>
</dbReference>
<sequence>MNKRLLMLLITVTSVSSMLTSCQGTDNAALTQNKISKKPIDITILMQDGGNQYAQNITEDDKYFKEMSRLFSQYTGTPYNVKFEMVSSSIYDKQLAIRFASGDIPEVMWSSRIDNPSHPNAVDDGVFLELGPLIDKYGPNLKKDIPPEAWKDPRVSKNGKIYGIPKMSALPNMLVLLYRKDWLDKLGMKEPKTMDDYLAFFDAIKNLDMNGDGNTNDEVPFAMRKGLAFSEAFFGYFGAHPDAWQFRDGRFAPNLIIPEMKDAIRFYKMLYDKGYVNRDMFTMKENDWGDLIHRGKVGMWFHQVQVLTSGGQDYLFTDPNASVGVLPGPMNAQGKVNLVPERTGVNNVYTVSSNAAHPEDIIKFFDWVHSGDPAKNNFFAYGIEGLNYKVTNGTVNWDPNSKVNLDKGTRAFYQVMINPAGDSRMSPLVIKAGKFADLTQKGINYTKMNFFKDESMYMPTPALLKAKPELGYRDGSLYMDMFIKVLTDREPLDSAFDKFVTDWKRQGGEQVIQEATKWYKSYYEKTSIGAIQR</sequence>
<evidence type="ECO:0000256" key="4">
    <source>
        <dbReference type="ARBA" id="ARBA00023139"/>
    </source>
</evidence>
<dbReference type="Gene3D" id="3.40.190.10">
    <property type="entry name" value="Periplasmic binding protein-like II"/>
    <property type="match status" value="2"/>
</dbReference>
<dbReference type="InterPro" id="IPR006059">
    <property type="entry name" value="SBP"/>
</dbReference>
<keyword evidence="5 6" id="KW-0449">Lipoprotein</keyword>
<evidence type="ECO:0000256" key="5">
    <source>
        <dbReference type="ARBA" id="ARBA00023288"/>
    </source>
</evidence>
<gene>
    <name evidence="6" type="primary">lipO_41</name>
    <name evidence="6" type="ORF">PAECIP111891_05165</name>
</gene>
<evidence type="ECO:0000313" key="7">
    <source>
        <dbReference type="Proteomes" id="UP000838821"/>
    </source>
</evidence>
<name>A0ABM9CRN6_9BACL</name>
<dbReference type="Proteomes" id="UP000838821">
    <property type="component" value="Unassembled WGS sequence"/>
</dbReference>
<accession>A0ABM9CRN6</accession>
<keyword evidence="7" id="KW-1185">Reference proteome</keyword>
<dbReference type="SUPFAM" id="SSF53850">
    <property type="entry name" value="Periplasmic binding protein-like II"/>
    <property type="match status" value="1"/>
</dbReference>
<evidence type="ECO:0000256" key="2">
    <source>
        <dbReference type="ARBA" id="ARBA00022729"/>
    </source>
</evidence>
<proteinExistence type="predicted"/>
<organism evidence="6 7">
    <name type="scientific">Paenibacillus allorhizoplanae</name>
    <dbReference type="NCBI Taxonomy" id="2905648"/>
    <lineage>
        <taxon>Bacteria</taxon>
        <taxon>Bacillati</taxon>
        <taxon>Bacillota</taxon>
        <taxon>Bacilli</taxon>
        <taxon>Bacillales</taxon>
        <taxon>Paenibacillaceae</taxon>
        <taxon>Paenibacillus</taxon>
    </lineage>
</organism>
<dbReference type="PANTHER" id="PTHR43649">
    <property type="entry name" value="ARABINOSE-BINDING PROTEIN-RELATED"/>
    <property type="match status" value="1"/>
</dbReference>
<comment type="caution">
    <text evidence="6">The sequence shown here is derived from an EMBL/GenBank/DDBJ whole genome shotgun (WGS) entry which is preliminary data.</text>
</comment>
<protein>
    <submittedName>
        <fullName evidence="6">Lipoprotein LipO</fullName>
    </submittedName>
</protein>
<evidence type="ECO:0000313" key="6">
    <source>
        <dbReference type="EMBL" id="CAH1221366.1"/>
    </source>
</evidence>
<keyword evidence="4" id="KW-0564">Palmitate</keyword>
<dbReference type="RefSeq" id="WP_236291278.1">
    <property type="nucleotide sequence ID" value="NZ_CAKMMW010000020.1"/>
</dbReference>
<dbReference type="PROSITE" id="PS51257">
    <property type="entry name" value="PROKAR_LIPOPROTEIN"/>
    <property type="match status" value="1"/>
</dbReference>
<keyword evidence="3" id="KW-0472">Membrane</keyword>